<proteinExistence type="predicted"/>
<comment type="caution">
    <text evidence="1">The sequence shown here is derived from an EMBL/GenBank/DDBJ whole genome shotgun (WGS) entry which is preliminary data.</text>
</comment>
<reference evidence="1" key="1">
    <citation type="submission" date="2019-08" db="EMBL/GenBank/DDBJ databases">
        <authorList>
            <person name="Kucharzyk K."/>
            <person name="Murdoch R.W."/>
            <person name="Higgins S."/>
            <person name="Loffler F."/>
        </authorList>
    </citation>
    <scope>NUCLEOTIDE SEQUENCE</scope>
</reference>
<dbReference type="AlphaFoldDB" id="A0A644YRD5"/>
<gene>
    <name evidence="1" type="ORF">SDC9_77623</name>
</gene>
<name>A0A644YRD5_9ZZZZ</name>
<protein>
    <submittedName>
        <fullName evidence="1">Uncharacterized protein</fullName>
    </submittedName>
</protein>
<dbReference type="EMBL" id="VSSQ01005970">
    <property type="protein sequence ID" value="MPM31070.1"/>
    <property type="molecule type" value="Genomic_DNA"/>
</dbReference>
<organism evidence="1">
    <name type="scientific">bioreactor metagenome</name>
    <dbReference type="NCBI Taxonomy" id="1076179"/>
    <lineage>
        <taxon>unclassified sequences</taxon>
        <taxon>metagenomes</taxon>
        <taxon>ecological metagenomes</taxon>
    </lineage>
</organism>
<evidence type="ECO:0000313" key="1">
    <source>
        <dbReference type="EMBL" id="MPM31070.1"/>
    </source>
</evidence>
<accession>A0A644YRD5</accession>
<sequence>MGDAVIRVRNIVWVIFAVQQRGNVPQNSVAVLKEDDPRLSILPHLEKLLHHEPSLSSGVSAFDQPHAVFRKDIRRRASRLLPPVPHVGRRDGKLNDFVLSRECAHGERRVGKIEVLLAVLPVHPDSLVAVDGRPVAGEEVEPVVKNPVARPQRGDREGLTGVHSAFEFAEELPRQRVPVAVPVRGPNVLGQQVQKGDIIGPLSDGKCGVVVHRRRNEEVVVRVLFRKVVLPGDEEPFHPGVSDTAGVAGQVHAFGDSVCSPQAGPQRAEFILGEVGGLVDEDPVVFLSLILG</sequence>